<evidence type="ECO:0000313" key="2">
    <source>
        <dbReference type="Proteomes" id="UP000292052"/>
    </source>
</evidence>
<dbReference type="EMBL" id="QDEB01068869">
    <property type="protein sequence ID" value="RZC35667.1"/>
    <property type="molecule type" value="Genomic_DNA"/>
</dbReference>
<gene>
    <name evidence="1" type="ORF">BDFB_013375</name>
</gene>
<sequence length="101" mass="12071">MGYRQELIADFTNRRSNERCLLQIRRVYDTIPISVMASSLRFLTYSLFYTIKTKAAYHRKSPNYCKRYFHRSMRSFGFFHDLITCSSFYGQTFVLFQSTSS</sequence>
<dbReference type="AlphaFoldDB" id="A0A482VTR6"/>
<dbReference type="Proteomes" id="UP000292052">
    <property type="component" value="Unassembled WGS sequence"/>
</dbReference>
<proteinExistence type="predicted"/>
<keyword evidence="2" id="KW-1185">Reference proteome</keyword>
<comment type="caution">
    <text evidence="1">The sequence shown here is derived from an EMBL/GenBank/DDBJ whole genome shotgun (WGS) entry which is preliminary data.</text>
</comment>
<accession>A0A482VTR6</accession>
<evidence type="ECO:0000313" key="1">
    <source>
        <dbReference type="EMBL" id="RZC35667.1"/>
    </source>
</evidence>
<reference evidence="1 2" key="1">
    <citation type="submission" date="2017-03" db="EMBL/GenBank/DDBJ databases">
        <title>Genome of the blue death feigning beetle - Asbolus verrucosus.</title>
        <authorList>
            <person name="Rider S.D."/>
        </authorList>
    </citation>
    <scope>NUCLEOTIDE SEQUENCE [LARGE SCALE GENOMIC DNA]</scope>
    <source>
        <strain evidence="1">Butters</strain>
        <tissue evidence="1">Head and leg muscle</tissue>
    </source>
</reference>
<name>A0A482VTR6_ASBVE</name>
<organism evidence="1 2">
    <name type="scientific">Asbolus verrucosus</name>
    <name type="common">Desert ironclad beetle</name>
    <dbReference type="NCBI Taxonomy" id="1661398"/>
    <lineage>
        <taxon>Eukaryota</taxon>
        <taxon>Metazoa</taxon>
        <taxon>Ecdysozoa</taxon>
        <taxon>Arthropoda</taxon>
        <taxon>Hexapoda</taxon>
        <taxon>Insecta</taxon>
        <taxon>Pterygota</taxon>
        <taxon>Neoptera</taxon>
        <taxon>Endopterygota</taxon>
        <taxon>Coleoptera</taxon>
        <taxon>Polyphaga</taxon>
        <taxon>Cucujiformia</taxon>
        <taxon>Tenebrionidae</taxon>
        <taxon>Pimeliinae</taxon>
        <taxon>Asbolus</taxon>
    </lineage>
</organism>
<protein>
    <submittedName>
        <fullName evidence="1">Uncharacterized protein</fullName>
    </submittedName>
</protein>
<dbReference type="OrthoDB" id="10346611at2759"/>